<reference evidence="6" key="1">
    <citation type="submission" date="2022-11" db="EMBL/GenBank/DDBJ databases">
        <authorList>
            <person name="Kikuchi T."/>
        </authorList>
    </citation>
    <scope>NUCLEOTIDE SEQUENCE</scope>
    <source>
        <strain evidence="6">PS1010</strain>
    </source>
</reference>
<keyword evidence="3" id="KW-0862">Zinc</keyword>
<dbReference type="Proteomes" id="UP001152747">
    <property type="component" value="Unassembled WGS sequence"/>
</dbReference>
<dbReference type="EMBL" id="CANHGI010000002">
    <property type="protein sequence ID" value="CAI5442027.1"/>
    <property type="molecule type" value="Genomic_DNA"/>
</dbReference>
<proteinExistence type="predicted"/>
<gene>
    <name evidence="6" type="ORF">CAMP_LOCUS4664</name>
</gene>
<evidence type="ECO:0000259" key="5">
    <source>
        <dbReference type="PROSITE" id="PS51266"/>
    </source>
</evidence>
<evidence type="ECO:0000313" key="6">
    <source>
        <dbReference type="EMBL" id="CAI5442027.1"/>
    </source>
</evidence>
<keyword evidence="2 4" id="KW-0863">Zinc-finger</keyword>
<dbReference type="InterPro" id="IPR037274">
    <property type="entry name" value="Znf_CHY_sf"/>
</dbReference>
<dbReference type="PROSITE" id="PS51266">
    <property type="entry name" value="ZF_CHY"/>
    <property type="match status" value="1"/>
</dbReference>
<organism evidence="6 7">
    <name type="scientific">Caenorhabditis angaria</name>
    <dbReference type="NCBI Taxonomy" id="860376"/>
    <lineage>
        <taxon>Eukaryota</taxon>
        <taxon>Metazoa</taxon>
        <taxon>Ecdysozoa</taxon>
        <taxon>Nematoda</taxon>
        <taxon>Chromadorea</taxon>
        <taxon>Rhabditida</taxon>
        <taxon>Rhabditina</taxon>
        <taxon>Rhabditomorpha</taxon>
        <taxon>Rhabditoidea</taxon>
        <taxon>Rhabditidae</taxon>
        <taxon>Peloderinae</taxon>
        <taxon>Caenorhabditis</taxon>
    </lineage>
</organism>
<evidence type="ECO:0000313" key="7">
    <source>
        <dbReference type="Proteomes" id="UP001152747"/>
    </source>
</evidence>
<evidence type="ECO:0000256" key="2">
    <source>
        <dbReference type="ARBA" id="ARBA00022771"/>
    </source>
</evidence>
<evidence type="ECO:0000256" key="1">
    <source>
        <dbReference type="ARBA" id="ARBA00022723"/>
    </source>
</evidence>
<dbReference type="SUPFAM" id="SSF161219">
    <property type="entry name" value="CHY zinc finger-like"/>
    <property type="match status" value="1"/>
</dbReference>
<evidence type="ECO:0000256" key="3">
    <source>
        <dbReference type="ARBA" id="ARBA00022833"/>
    </source>
</evidence>
<dbReference type="Pfam" id="PF05495">
    <property type="entry name" value="zf-CHY"/>
    <property type="match status" value="1"/>
</dbReference>
<dbReference type="GO" id="GO:0008270">
    <property type="term" value="F:zinc ion binding"/>
    <property type="evidence" value="ECO:0007669"/>
    <property type="project" value="UniProtKB-KW"/>
</dbReference>
<dbReference type="AlphaFoldDB" id="A0A9P1MW98"/>
<evidence type="ECO:0000256" key="4">
    <source>
        <dbReference type="PROSITE-ProRule" id="PRU00601"/>
    </source>
</evidence>
<keyword evidence="7" id="KW-1185">Reference proteome</keyword>
<dbReference type="InterPro" id="IPR008913">
    <property type="entry name" value="Znf_CHY"/>
</dbReference>
<dbReference type="OrthoDB" id="411372at2759"/>
<name>A0A9P1MW98_9PELO</name>
<sequence>MESKGCKPIDCILLESIFRIVCLACDKEDDLQKLNFGDLHKSWCRNCHNLLELSISHIRFRGDSVNTGEDKQIAASLPKPKKTLDKFSKSMIEEGQGLPNQGACEHYKKSFRWFRFPCCGKLYACDTCHEIKTNGEHEMKQANRMICGYCSKEQLFSKDKPCIGCGEETTRRRTQFWEGGKGCRDQSKMNKNDGHKFANSRKKTVAKTKVAELATKK</sequence>
<keyword evidence="1" id="KW-0479">Metal-binding</keyword>
<comment type="caution">
    <text evidence="6">The sequence shown here is derived from an EMBL/GenBank/DDBJ whole genome shotgun (WGS) entry which is preliminary data.</text>
</comment>
<protein>
    <recommendedName>
        <fullName evidence="5">CHY-type domain-containing protein</fullName>
    </recommendedName>
</protein>
<accession>A0A9P1MW98</accession>
<feature type="domain" description="CHY-type" evidence="5">
    <location>
        <begin position="97"/>
        <end position="167"/>
    </location>
</feature>